<dbReference type="SUPFAM" id="SSF53474">
    <property type="entry name" value="alpha/beta-Hydrolases"/>
    <property type="match status" value="1"/>
</dbReference>
<reference evidence="3 4" key="1">
    <citation type="submission" date="2020-07" db="EMBL/GenBank/DDBJ databases">
        <title>Sequencing the genomes of 1000 actinobacteria strains.</title>
        <authorList>
            <person name="Klenk H.-P."/>
        </authorList>
    </citation>
    <scope>NUCLEOTIDE SEQUENCE [LARGE SCALE GENOMIC DNA]</scope>
    <source>
        <strain evidence="3 4">DSM 104006</strain>
    </source>
</reference>
<accession>A0A853AY92</accession>
<dbReference type="InterPro" id="IPR000073">
    <property type="entry name" value="AB_hydrolase_1"/>
</dbReference>
<evidence type="ECO:0000259" key="2">
    <source>
        <dbReference type="Pfam" id="PF12697"/>
    </source>
</evidence>
<comment type="caution">
    <text evidence="3">The sequence shown here is derived from an EMBL/GenBank/DDBJ whole genome shotgun (WGS) entry which is preliminary data.</text>
</comment>
<gene>
    <name evidence="3" type="ORF">HNR02_000839</name>
</gene>
<name>A0A853AY92_9PSEU</name>
<keyword evidence="4" id="KW-1185">Reference proteome</keyword>
<feature type="signal peptide" evidence="1">
    <location>
        <begin position="1"/>
        <end position="28"/>
    </location>
</feature>
<feature type="chain" id="PRO_5032554391" evidence="1">
    <location>
        <begin position="29"/>
        <end position="484"/>
    </location>
</feature>
<proteinExistence type="predicted"/>
<evidence type="ECO:0000313" key="3">
    <source>
        <dbReference type="EMBL" id="NYI87516.1"/>
    </source>
</evidence>
<dbReference type="Gene3D" id="3.40.50.1820">
    <property type="entry name" value="alpha/beta hydrolase"/>
    <property type="match status" value="1"/>
</dbReference>
<dbReference type="AlphaFoldDB" id="A0A853AY92"/>
<keyword evidence="1" id="KW-0732">Signal</keyword>
<feature type="domain" description="AB hydrolase-1" evidence="2">
    <location>
        <begin position="149"/>
        <end position="431"/>
    </location>
</feature>
<protein>
    <submittedName>
        <fullName evidence="3">Pimeloyl-ACP methyl ester carboxylesterase</fullName>
    </submittedName>
</protein>
<dbReference type="Pfam" id="PF12697">
    <property type="entry name" value="Abhydrolase_6"/>
    <property type="match status" value="1"/>
</dbReference>
<sequence>MKAAVRQLVTFAAAAAAVTSLSTGPASADDLDGADGLLGASPALSGLPLLENGLPELPLSVLQNPVGSTGQTDTRNFGTPTVARGKVCPFTGNVPVDIPLVNISAGSSLPGLGGYTLDQPSVPSSVYSELCMSEKTYRDARAGKAPAVLVLVHGITYGTWYWDSPYQPEKYSVVNDLVDHGYATLNIDRIGEGRSGHPLSALVTPDTNAETVHQLITKLRGGEIGGTKFGHVGLVGHSYGTITSWLETAKHNDADMVIGTGYGNRFKLDQGGLLFSGLIPAALQPNFPHASWKFDPGYLSFRPGARANSPFFYKPNTDPALLTLDEQLQSPVTATELGLFLPRDYDGTHKNIKIPNFIINGEHDSFFCGAGDKECANEASQQATPQELEAAAANQTAYEAPGFGPQACLRTAVIPDAGHNINLHQNSDQVSAQIIYFADEAMGVTGQNNQQYRGSCVTRDEGLSDLLPDLTRVIPPATNLLPVG</sequence>
<dbReference type="EMBL" id="JACCFK010000001">
    <property type="protein sequence ID" value="NYI87516.1"/>
    <property type="molecule type" value="Genomic_DNA"/>
</dbReference>
<dbReference type="RefSeq" id="WP_179771904.1">
    <property type="nucleotide sequence ID" value="NZ_JACCFK010000001.1"/>
</dbReference>
<dbReference type="InterPro" id="IPR029058">
    <property type="entry name" value="AB_hydrolase_fold"/>
</dbReference>
<organism evidence="3 4">
    <name type="scientific">Amycolatopsis endophytica</name>
    <dbReference type="NCBI Taxonomy" id="860233"/>
    <lineage>
        <taxon>Bacteria</taxon>
        <taxon>Bacillati</taxon>
        <taxon>Actinomycetota</taxon>
        <taxon>Actinomycetes</taxon>
        <taxon>Pseudonocardiales</taxon>
        <taxon>Pseudonocardiaceae</taxon>
        <taxon>Amycolatopsis</taxon>
    </lineage>
</organism>
<evidence type="ECO:0000256" key="1">
    <source>
        <dbReference type="SAM" id="SignalP"/>
    </source>
</evidence>
<dbReference type="GO" id="GO:0003824">
    <property type="term" value="F:catalytic activity"/>
    <property type="evidence" value="ECO:0007669"/>
    <property type="project" value="UniProtKB-ARBA"/>
</dbReference>
<dbReference type="Proteomes" id="UP000549616">
    <property type="component" value="Unassembled WGS sequence"/>
</dbReference>
<evidence type="ECO:0000313" key="4">
    <source>
        <dbReference type="Proteomes" id="UP000549616"/>
    </source>
</evidence>